<dbReference type="InterPro" id="IPR005113">
    <property type="entry name" value="uDENN_dom"/>
</dbReference>
<dbReference type="InterPro" id="IPR001194">
    <property type="entry name" value="cDENN_dom"/>
</dbReference>
<dbReference type="PANTHER" id="PTHR15288">
    <property type="entry name" value="DENN DOMAIN-CONTAINING PROTEIN 2"/>
    <property type="match status" value="1"/>
</dbReference>
<feature type="region of interest" description="Disordered" evidence="1">
    <location>
        <begin position="371"/>
        <end position="391"/>
    </location>
</feature>
<reference evidence="4" key="1">
    <citation type="submission" date="2025-08" db="UniProtKB">
        <authorList>
            <consortium name="RefSeq"/>
        </authorList>
    </citation>
    <scope>IDENTIFICATION</scope>
    <source>
        <tissue evidence="4">Gonads</tissue>
    </source>
</reference>
<dbReference type="InParanoid" id="A0A6J2XV74"/>
<dbReference type="InterPro" id="IPR051942">
    <property type="entry name" value="DENN_domain_containing_2"/>
</dbReference>
<evidence type="ECO:0000313" key="4">
    <source>
        <dbReference type="RefSeq" id="XP_030755437.1"/>
    </source>
</evidence>
<keyword evidence="3" id="KW-1185">Reference proteome</keyword>
<dbReference type="GeneID" id="115881873"/>
<dbReference type="InterPro" id="IPR043153">
    <property type="entry name" value="DENN_C"/>
</dbReference>
<organism evidence="3 4">
    <name type="scientific">Sitophilus oryzae</name>
    <name type="common">Rice weevil</name>
    <name type="synonym">Curculio oryzae</name>
    <dbReference type="NCBI Taxonomy" id="7048"/>
    <lineage>
        <taxon>Eukaryota</taxon>
        <taxon>Metazoa</taxon>
        <taxon>Ecdysozoa</taxon>
        <taxon>Arthropoda</taxon>
        <taxon>Hexapoda</taxon>
        <taxon>Insecta</taxon>
        <taxon>Pterygota</taxon>
        <taxon>Neoptera</taxon>
        <taxon>Endopterygota</taxon>
        <taxon>Coleoptera</taxon>
        <taxon>Polyphaga</taxon>
        <taxon>Cucujiformia</taxon>
        <taxon>Curculionidae</taxon>
        <taxon>Dryophthorinae</taxon>
        <taxon>Sitophilus</taxon>
    </lineage>
</organism>
<dbReference type="PROSITE" id="PS50211">
    <property type="entry name" value="DENN"/>
    <property type="match status" value="1"/>
</dbReference>
<dbReference type="InterPro" id="IPR037516">
    <property type="entry name" value="Tripartite_DENN"/>
</dbReference>
<proteinExistence type="predicted"/>
<gene>
    <name evidence="4" type="primary">LOC115881873</name>
</gene>
<protein>
    <submittedName>
        <fullName evidence="4">Uncharacterized protein LOC115881873</fullName>
    </submittedName>
</protein>
<dbReference type="Pfam" id="PF02141">
    <property type="entry name" value="DENN"/>
    <property type="match status" value="1"/>
</dbReference>
<feature type="domain" description="UDENN" evidence="2">
    <location>
        <begin position="670"/>
        <end position="1100"/>
    </location>
</feature>
<dbReference type="AlphaFoldDB" id="A0A6J2XV74"/>
<accession>A0A6J2XV74</accession>
<feature type="compositionally biased region" description="Basic and acidic residues" evidence="1">
    <location>
        <begin position="374"/>
        <end position="390"/>
    </location>
</feature>
<dbReference type="Pfam" id="PF03456">
    <property type="entry name" value="uDENN"/>
    <property type="match status" value="1"/>
</dbReference>
<dbReference type="PANTHER" id="PTHR15288:SF0">
    <property type="entry name" value="UDENN DOMAIN-CONTAINING PROTEIN"/>
    <property type="match status" value="1"/>
</dbReference>
<evidence type="ECO:0000313" key="3">
    <source>
        <dbReference type="Proteomes" id="UP000504635"/>
    </source>
</evidence>
<sequence length="1126" mass="127826">MYKPPQNSNRVKSIKSKFENINNKNEQYSCKTKPASNNLVNSSLTESKKLKEIPYTNLQNIAGSSRPVHQSLSRQLSDPSKRNIKRTPAFRVDKNLENGFTVKKNDCTTNKLFETKIKQFNSAKSSEKADKSIDKHISIETNGNLDICNNLGLSKKDFLNCTNSSLDNNLNITKQDYKTEKSNIRSITPASKRPSLIKSKSSHDFHYIRSKFDSRVSSSENYIKNSEVLKKSHITNTKTNGKENSYKNINGKEEALLNDVDLSLLYTEPIPKALRHQNSNISTSDTKSHLHSIDNIYSKSTLQLTDSNKKEFIDSLKQILQDSHGDLTDTLKLALSKPLPGGPAPKKPPRIFKHPIEVITNSLQKNSSFLHLAQDTDRTKEGKSGKKGDAKYMLNKLETALKNNKLRSKNRQKIDVSTTSGEDSDDSLLFQSKSRELPKLPGTHQMSLNSSDNDTQQNSLLGEFNCFNSFACGNGAYERVSQPSSSFFVDMVNEPIYAEPLQSKINSETNGNHRNSLYYMSTPLINGNNQNEESTRTSCTTLKIASDNSSLSSFASDVETTPSPTVDDHHAKIRWLIENFETDRRRTLPARLKRTDDSPGFSGTNKIEKLKNSLKLSSVHVLNNVTMNPNPRNLPKEGSRHDSKIADIITKFQTYQRTMPKYQKPNVNKNTLFYCCLIIEKVQDCAQIKFKYPPQVEVPREIEYLCFPENPNSPPLEGSSAAQAYTLLITSDTGERTYGYCRRVLPEGSSHCLPLAYCILSKYRAPRFYQKILLELESRHGMQNKHRDNLISQFYHKKFPKPGQSIVINLSSIEPRDTECHNRFEDGLDLTSYIHVNKTGEYGCLNSAKKTDIFISKNDWQASNENPSFVSYEGSKTELVLTLHIDMRYEDADLKRLHNLPSDILLKIFSSLLLERKVILISSTISDLSSCVDSLQSILYPFTWYHTFIPILPESLWDIVESPTPVVCGVLSPEAVLNRKIENGIVVNLDTKAVLSEEGDETKILSGSMQKVWRQFMTLANNIRTQEYVYSSYLANAYLYVFIYCLKNYKECVVDGQFLKDQFMANGKTKGVRRFLKMFTETCMFHAFMDTALNNPESLTDFDKKMELYGSDDSHVVIDKLIGWKK</sequence>
<dbReference type="OrthoDB" id="10266080at2759"/>
<dbReference type="Proteomes" id="UP000504635">
    <property type="component" value="Unplaced"/>
</dbReference>
<dbReference type="Gene3D" id="3.40.50.11500">
    <property type="match status" value="1"/>
</dbReference>
<evidence type="ECO:0000259" key="2">
    <source>
        <dbReference type="PROSITE" id="PS50211"/>
    </source>
</evidence>
<feature type="region of interest" description="Disordered" evidence="1">
    <location>
        <begin position="403"/>
        <end position="429"/>
    </location>
</feature>
<dbReference type="SMART" id="SM00799">
    <property type="entry name" value="DENN"/>
    <property type="match status" value="1"/>
</dbReference>
<name>A0A6J2XV74_SITOR</name>
<dbReference type="KEGG" id="soy:115881873"/>
<dbReference type="Gene3D" id="3.30.450.200">
    <property type="match status" value="1"/>
</dbReference>
<evidence type="ECO:0000256" key="1">
    <source>
        <dbReference type="SAM" id="MobiDB-lite"/>
    </source>
</evidence>
<dbReference type="RefSeq" id="XP_030755437.1">
    <property type="nucleotide sequence ID" value="XM_030899577.1"/>
</dbReference>